<organism evidence="11 12">
    <name type="scientific">Lasiosphaeria hispida</name>
    <dbReference type="NCBI Taxonomy" id="260671"/>
    <lineage>
        <taxon>Eukaryota</taxon>
        <taxon>Fungi</taxon>
        <taxon>Dikarya</taxon>
        <taxon>Ascomycota</taxon>
        <taxon>Pezizomycotina</taxon>
        <taxon>Sordariomycetes</taxon>
        <taxon>Sordariomycetidae</taxon>
        <taxon>Sordariales</taxon>
        <taxon>Lasiosphaeriaceae</taxon>
        <taxon>Lasiosphaeria</taxon>
    </lineage>
</organism>
<dbReference type="Gene3D" id="1.10.510.10">
    <property type="entry name" value="Transferase(Phosphotransferase) domain 1"/>
    <property type="match status" value="1"/>
</dbReference>
<evidence type="ECO:0000313" key="11">
    <source>
        <dbReference type="EMBL" id="KAK3356378.1"/>
    </source>
</evidence>
<dbReference type="PROSITE" id="PS50011">
    <property type="entry name" value="PROTEIN_KINASE_DOM"/>
    <property type="match status" value="1"/>
</dbReference>
<evidence type="ECO:0000259" key="10">
    <source>
        <dbReference type="PROSITE" id="PS50011"/>
    </source>
</evidence>
<dbReference type="GO" id="GO:0005524">
    <property type="term" value="F:ATP binding"/>
    <property type="evidence" value="ECO:0007669"/>
    <property type="project" value="InterPro"/>
</dbReference>
<comment type="catalytic activity">
    <reaction evidence="9">
        <text>L-seryl-[protein] + ATP = O-phospho-L-seryl-[protein] + ADP + H(+)</text>
        <dbReference type="Rhea" id="RHEA:17989"/>
        <dbReference type="Rhea" id="RHEA-COMP:9863"/>
        <dbReference type="Rhea" id="RHEA-COMP:11604"/>
        <dbReference type="ChEBI" id="CHEBI:15378"/>
        <dbReference type="ChEBI" id="CHEBI:29999"/>
        <dbReference type="ChEBI" id="CHEBI:30616"/>
        <dbReference type="ChEBI" id="CHEBI:83421"/>
        <dbReference type="ChEBI" id="CHEBI:456216"/>
        <dbReference type="EC" id="2.7.11.1"/>
    </reaction>
</comment>
<evidence type="ECO:0000256" key="3">
    <source>
        <dbReference type="ARBA" id="ARBA00012513"/>
    </source>
</evidence>
<evidence type="ECO:0000256" key="5">
    <source>
        <dbReference type="ARBA" id="ARBA00019973"/>
    </source>
</evidence>
<dbReference type="EC" id="2.7.11.1" evidence="3"/>
<evidence type="ECO:0000256" key="8">
    <source>
        <dbReference type="ARBA" id="ARBA00047899"/>
    </source>
</evidence>
<dbReference type="SUPFAM" id="SSF56112">
    <property type="entry name" value="Protein kinase-like (PK-like)"/>
    <property type="match status" value="1"/>
</dbReference>
<accession>A0AAJ0HKR5</accession>
<evidence type="ECO:0000256" key="2">
    <source>
        <dbReference type="ARBA" id="ARBA00011534"/>
    </source>
</evidence>
<feature type="domain" description="Protein kinase" evidence="10">
    <location>
        <begin position="56"/>
        <end position="311"/>
    </location>
</feature>
<evidence type="ECO:0000256" key="1">
    <source>
        <dbReference type="ARBA" id="ARBA00003747"/>
    </source>
</evidence>
<name>A0AAJ0HKR5_9PEZI</name>
<dbReference type="PROSITE" id="PS00109">
    <property type="entry name" value="PROTEIN_KINASE_TYR"/>
    <property type="match status" value="1"/>
</dbReference>
<gene>
    <name evidence="11" type="ORF">B0T25DRAFT_453253</name>
</gene>
<reference evidence="11" key="1">
    <citation type="journal article" date="2023" name="Mol. Phylogenet. Evol.">
        <title>Genome-scale phylogeny and comparative genomics of the fungal order Sordariales.</title>
        <authorList>
            <person name="Hensen N."/>
            <person name="Bonometti L."/>
            <person name="Westerberg I."/>
            <person name="Brannstrom I.O."/>
            <person name="Guillou S."/>
            <person name="Cros-Aarteil S."/>
            <person name="Calhoun S."/>
            <person name="Haridas S."/>
            <person name="Kuo A."/>
            <person name="Mondo S."/>
            <person name="Pangilinan J."/>
            <person name="Riley R."/>
            <person name="LaButti K."/>
            <person name="Andreopoulos B."/>
            <person name="Lipzen A."/>
            <person name="Chen C."/>
            <person name="Yan M."/>
            <person name="Daum C."/>
            <person name="Ng V."/>
            <person name="Clum A."/>
            <person name="Steindorff A."/>
            <person name="Ohm R.A."/>
            <person name="Martin F."/>
            <person name="Silar P."/>
            <person name="Natvig D.O."/>
            <person name="Lalanne C."/>
            <person name="Gautier V."/>
            <person name="Ament-Velasquez S.L."/>
            <person name="Kruys A."/>
            <person name="Hutchinson M.I."/>
            <person name="Powell A.J."/>
            <person name="Barry K."/>
            <person name="Miller A.N."/>
            <person name="Grigoriev I.V."/>
            <person name="Debuchy R."/>
            <person name="Gladieux P."/>
            <person name="Hiltunen Thoren M."/>
            <person name="Johannesson H."/>
        </authorList>
    </citation>
    <scope>NUCLEOTIDE SEQUENCE</scope>
    <source>
        <strain evidence="11">CBS 955.72</strain>
    </source>
</reference>
<comment type="function">
    <text evidence="1">Component of the EKC/KEOPS complex that is required for the formation of a threonylcarbamoyl group on adenosine at position 37 (t(6)A37) in tRNAs that read codons beginning with adenine. The complex is probably involved in the transfer of the threonylcarbamoyl moiety of threonylcarbamoyl-AMP (TC-AMP) to the N6 group of A37. BUD32 has ATPase activity in the context of the EKC/KEOPS complex and likely plays a supporting role to the catalytic subunit KAE1. The EKC/KEOPS complex also promotes both telomere uncapping and telomere elongation. The complex is required for efficient recruitment of transcriptional coactivators.</text>
</comment>
<comment type="subunit">
    <text evidence="2">Component of the EKC/KEOPS complex composed of at least BUD32, CGI121, GON7, KAE1 and PCC1; the whole complex dimerizes.</text>
</comment>
<dbReference type="AlphaFoldDB" id="A0AAJ0HKR5"/>
<reference evidence="11" key="2">
    <citation type="submission" date="2023-06" db="EMBL/GenBank/DDBJ databases">
        <authorList>
            <consortium name="Lawrence Berkeley National Laboratory"/>
            <person name="Haridas S."/>
            <person name="Hensen N."/>
            <person name="Bonometti L."/>
            <person name="Westerberg I."/>
            <person name="Brannstrom I.O."/>
            <person name="Guillou S."/>
            <person name="Cros-Aarteil S."/>
            <person name="Calhoun S."/>
            <person name="Kuo A."/>
            <person name="Mondo S."/>
            <person name="Pangilinan J."/>
            <person name="Riley R."/>
            <person name="Labutti K."/>
            <person name="Andreopoulos B."/>
            <person name="Lipzen A."/>
            <person name="Chen C."/>
            <person name="Yanf M."/>
            <person name="Daum C."/>
            <person name="Ng V."/>
            <person name="Clum A."/>
            <person name="Steindorff A."/>
            <person name="Ohm R."/>
            <person name="Martin F."/>
            <person name="Silar P."/>
            <person name="Natvig D."/>
            <person name="Lalanne C."/>
            <person name="Gautier V."/>
            <person name="Ament-Velasquez S.L."/>
            <person name="Kruys A."/>
            <person name="Hutchinson M.I."/>
            <person name="Powell A.J."/>
            <person name="Barry K."/>
            <person name="Miller A.N."/>
            <person name="Grigoriev I.V."/>
            <person name="Debuchy R."/>
            <person name="Gladieux P."/>
            <person name="Thoren M.H."/>
            <person name="Johannesson H."/>
        </authorList>
    </citation>
    <scope>NUCLEOTIDE SEQUENCE</scope>
    <source>
        <strain evidence="11">CBS 955.72</strain>
    </source>
</reference>
<evidence type="ECO:0000256" key="4">
    <source>
        <dbReference type="ARBA" id="ARBA00013948"/>
    </source>
</evidence>
<sequence length="394" mass="43452">MIDNGQDMKAVVVKADGTVVSTSSDGSADVTPGTYYAPPDDYQLSGSTKPATIARDRLVEVKRFGSFVDVVRPVSQPSERLVFKHYEDDKVITDVWYSAHFLAGMAEHPNFVALRHLVLDERGGVVGYTMPFIPGGTLRSARRSRIFKLKWAKQLLQALDDLNLERGINHLDLRTRNLMVDPTTDNLIIIDLGKARIRGENLGTCVPPAAFNTSLVTLNLFDPDVNAAIVTLHDLVTRDPSDTSWEDDEAGLWNGEGIEALTAGPWTAHPDARLDSPAEAYHTILTDWLRRRRADPRCRVPANPLRVPRYMPIPPGETVDVLGYEDPLYPAPSTSCGILSPVPVSGYKFLRRDALRAGRPVVDWVRPASTALDRSRTLLASGRYADEGEGEDEG</sequence>
<keyword evidence="12" id="KW-1185">Reference proteome</keyword>
<protein>
    <recommendedName>
        <fullName evidence="5">EKC/KEOPS complex subunit BUD32</fullName>
        <ecNumber evidence="3">2.7.11.1</ecNumber>
    </recommendedName>
    <alternativeName>
        <fullName evidence="6 7">Atypical Serine/threonine protein kinase BUD32</fullName>
    </alternativeName>
    <alternativeName>
        <fullName evidence="4">EKC/KEOPS complex subunit bud32</fullName>
    </alternativeName>
</protein>
<dbReference type="InterPro" id="IPR011009">
    <property type="entry name" value="Kinase-like_dom_sf"/>
</dbReference>
<dbReference type="InterPro" id="IPR008266">
    <property type="entry name" value="Tyr_kinase_AS"/>
</dbReference>
<dbReference type="Proteomes" id="UP001275084">
    <property type="component" value="Unassembled WGS sequence"/>
</dbReference>
<evidence type="ECO:0000313" key="12">
    <source>
        <dbReference type="Proteomes" id="UP001275084"/>
    </source>
</evidence>
<evidence type="ECO:0000256" key="7">
    <source>
        <dbReference type="ARBA" id="ARBA00033194"/>
    </source>
</evidence>
<proteinExistence type="predicted"/>
<comment type="catalytic activity">
    <reaction evidence="8">
        <text>L-threonyl-[protein] + ATP = O-phospho-L-threonyl-[protein] + ADP + H(+)</text>
        <dbReference type="Rhea" id="RHEA:46608"/>
        <dbReference type="Rhea" id="RHEA-COMP:11060"/>
        <dbReference type="Rhea" id="RHEA-COMP:11605"/>
        <dbReference type="ChEBI" id="CHEBI:15378"/>
        <dbReference type="ChEBI" id="CHEBI:30013"/>
        <dbReference type="ChEBI" id="CHEBI:30616"/>
        <dbReference type="ChEBI" id="CHEBI:61977"/>
        <dbReference type="ChEBI" id="CHEBI:456216"/>
        <dbReference type="EC" id="2.7.11.1"/>
    </reaction>
</comment>
<evidence type="ECO:0000256" key="9">
    <source>
        <dbReference type="ARBA" id="ARBA00048679"/>
    </source>
</evidence>
<dbReference type="GO" id="GO:0004674">
    <property type="term" value="F:protein serine/threonine kinase activity"/>
    <property type="evidence" value="ECO:0007669"/>
    <property type="project" value="UniProtKB-EC"/>
</dbReference>
<comment type="caution">
    <text evidence="11">The sequence shown here is derived from an EMBL/GenBank/DDBJ whole genome shotgun (WGS) entry which is preliminary data.</text>
</comment>
<dbReference type="EMBL" id="JAUIQD010000003">
    <property type="protein sequence ID" value="KAK3356378.1"/>
    <property type="molecule type" value="Genomic_DNA"/>
</dbReference>
<dbReference type="SMART" id="SM00220">
    <property type="entry name" value="S_TKc"/>
    <property type="match status" value="1"/>
</dbReference>
<dbReference type="InterPro" id="IPR000719">
    <property type="entry name" value="Prot_kinase_dom"/>
</dbReference>
<evidence type="ECO:0000256" key="6">
    <source>
        <dbReference type="ARBA" id="ARBA00030980"/>
    </source>
</evidence>